<organism evidence="1 2">
    <name type="scientific">Pedosphaera parvula (strain Ellin514)</name>
    <dbReference type="NCBI Taxonomy" id="320771"/>
    <lineage>
        <taxon>Bacteria</taxon>
        <taxon>Pseudomonadati</taxon>
        <taxon>Verrucomicrobiota</taxon>
        <taxon>Pedosphaerae</taxon>
        <taxon>Pedosphaerales</taxon>
        <taxon>Pedosphaeraceae</taxon>
        <taxon>Pedosphaera</taxon>
    </lineage>
</organism>
<dbReference type="RefSeq" id="WP_007416833.1">
    <property type="nucleotide sequence ID" value="NZ_ABOX02000032.1"/>
</dbReference>
<dbReference type="AlphaFoldDB" id="B9XLZ4"/>
<comment type="caution">
    <text evidence="1">The sequence shown here is derived from an EMBL/GenBank/DDBJ whole genome shotgun (WGS) entry which is preliminary data.</text>
</comment>
<proteinExistence type="predicted"/>
<dbReference type="EMBL" id="ABOX02000032">
    <property type="protein sequence ID" value="EEF59122.1"/>
    <property type="molecule type" value="Genomic_DNA"/>
</dbReference>
<dbReference type="Proteomes" id="UP000003688">
    <property type="component" value="Unassembled WGS sequence"/>
</dbReference>
<accession>B9XLZ4</accession>
<keyword evidence="2" id="KW-1185">Reference proteome</keyword>
<name>B9XLZ4_PEDPL</name>
<dbReference type="OrthoDB" id="793644at2"/>
<sequence length="168" mass="19020" precursor="true">MMKSKFEIYLAVGLISVTFLVGGCDHASSSTDSKTQWIDPNKLEAGPVRHASLTEAQMERVKRVQKVFSEVEPSPIEQWVDDFKRDQNPERELSIWEGMARAYETFTTSRNLALAGKQEVFQVVLLRSGAAEDEVLKHLKLKILTEKDAREIMALFTTKPEPIRVVSP</sequence>
<gene>
    <name evidence="1" type="ORF">Cflav_PD1614</name>
</gene>
<evidence type="ECO:0000313" key="2">
    <source>
        <dbReference type="Proteomes" id="UP000003688"/>
    </source>
</evidence>
<reference evidence="1 2" key="1">
    <citation type="journal article" date="2011" name="J. Bacteriol.">
        <title>Genome sequence of 'Pedosphaera parvula' Ellin514, an aerobic Verrucomicrobial isolate from pasture soil.</title>
        <authorList>
            <person name="Kant R."/>
            <person name="van Passel M.W."/>
            <person name="Sangwan P."/>
            <person name="Palva A."/>
            <person name="Lucas S."/>
            <person name="Copeland A."/>
            <person name="Lapidus A."/>
            <person name="Glavina Del Rio T."/>
            <person name="Dalin E."/>
            <person name="Tice H."/>
            <person name="Bruce D."/>
            <person name="Goodwin L."/>
            <person name="Pitluck S."/>
            <person name="Chertkov O."/>
            <person name="Larimer F.W."/>
            <person name="Land M.L."/>
            <person name="Hauser L."/>
            <person name="Brettin T.S."/>
            <person name="Detter J.C."/>
            <person name="Han S."/>
            <person name="de Vos W.M."/>
            <person name="Janssen P.H."/>
            <person name="Smidt H."/>
        </authorList>
    </citation>
    <scope>NUCLEOTIDE SEQUENCE [LARGE SCALE GENOMIC DNA]</scope>
    <source>
        <strain evidence="1 2">Ellin514</strain>
    </source>
</reference>
<dbReference type="PROSITE" id="PS51257">
    <property type="entry name" value="PROKAR_LIPOPROTEIN"/>
    <property type="match status" value="1"/>
</dbReference>
<evidence type="ECO:0008006" key="3">
    <source>
        <dbReference type="Google" id="ProtNLM"/>
    </source>
</evidence>
<evidence type="ECO:0000313" key="1">
    <source>
        <dbReference type="EMBL" id="EEF59122.1"/>
    </source>
</evidence>
<protein>
    <recommendedName>
        <fullName evidence="3">Lipoprotein</fullName>
    </recommendedName>
</protein>